<name>A0A4V3CDJ8_9FIRM</name>
<dbReference type="AlphaFoldDB" id="A0A4V3CDJ8"/>
<dbReference type="PANTHER" id="PTHR41286">
    <property type="entry name" value="HNH NUCLEASE YAJD-RELATED"/>
    <property type="match status" value="1"/>
</dbReference>
<dbReference type="GO" id="GO:0005829">
    <property type="term" value="C:cytosol"/>
    <property type="evidence" value="ECO:0007669"/>
    <property type="project" value="TreeGrafter"/>
</dbReference>
<feature type="domain" description="HNH" evidence="5">
    <location>
        <begin position="30"/>
        <end position="80"/>
    </location>
</feature>
<dbReference type="Proteomes" id="UP000295064">
    <property type="component" value="Unassembled WGS sequence"/>
</dbReference>
<dbReference type="OrthoDB" id="9779761at2"/>
<sequence>MAKEWAKSFYKSKEWQECREAYITEVNGLCERCLENDKVNPGKIVHHIEYLTPDNINDPEITLSFDNLEYLCLDCHNEEHGVGASAEVVRQGLMFNSHGELIKEG</sequence>
<dbReference type="RefSeq" id="WP_133516078.1">
    <property type="nucleotide sequence ID" value="NZ_SNWX01000032.1"/>
</dbReference>
<accession>A0A4V3CDJ8</accession>
<reference evidence="6 7" key="1">
    <citation type="submission" date="2019-03" db="EMBL/GenBank/DDBJ databases">
        <title>Subsurface microbial communities from deep shales in Ohio and West Virginia, USA.</title>
        <authorList>
            <person name="Wrighton K."/>
        </authorList>
    </citation>
    <scope>NUCLEOTIDE SEQUENCE [LARGE SCALE GENOMIC DNA]</scope>
    <source>
        <strain evidence="6 7">MA284_T2</strain>
    </source>
</reference>
<dbReference type="GO" id="GO:0004519">
    <property type="term" value="F:endonuclease activity"/>
    <property type="evidence" value="ECO:0007669"/>
    <property type="project" value="UniProtKB-KW"/>
</dbReference>
<organism evidence="6 7">
    <name type="scientific">Halanaerobium saccharolyticum</name>
    <dbReference type="NCBI Taxonomy" id="43595"/>
    <lineage>
        <taxon>Bacteria</taxon>
        <taxon>Bacillati</taxon>
        <taxon>Bacillota</taxon>
        <taxon>Clostridia</taxon>
        <taxon>Halanaerobiales</taxon>
        <taxon>Halanaerobiaceae</taxon>
        <taxon>Halanaerobium</taxon>
    </lineage>
</organism>
<evidence type="ECO:0000313" key="7">
    <source>
        <dbReference type="Proteomes" id="UP000295064"/>
    </source>
</evidence>
<gene>
    <name evidence="6" type="ORF">DFR79_13227</name>
</gene>
<evidence type="ECO:0000256" key="2">
    <source>
        <dbReference type="ARBA" id="ARBA00022801"/>
    </source>
</evidence>
<comment type="similarity">
    <text evidence="3">Belongs to the HNH nuclease family.</text>
</comment>
<evidence type="ECO:0000256" key="4">
    <source>
        <dbReference type="ARBA" id="ARBA00040194"/>
    </source>
</evidence>
<dbReference type="CDD" id="cd00085">
    <property type="entry name" value="HNHc"/>
    <property type="match status" value="1"/>
</dbReference>
<keyword evidence="1" id="KW-0540">Nuclease</keyword>
<evidence type="ECO:0000256" key="3">
    <source>
        <dbReference type="ARBA" id="ARBA00038412"/>
    </source>
</evidence>
<keyword evidence="6" id="KW-0255">Endonuclease</keyword>
<dbReference type="InterPro" id="IPR003615">
    <property type="entry name" value="HNH_nuc"/>
</dbReference>
<dbReference type="GO" id="GO:0008270">
    <property type="term" value="F:zinc ion binding"/>
    <property type="evidence" value="ECO:0007669"/>
    <property type="project" value="InterPro"/>
</dbReference>
<evidence type="ECO:0000259" key="5">
    <source>
        <dbReference type="Pfam" id="PF01844"/>
    </source>
</evidence>
<dbReference type="PANTHER" id="PTHR41286:SF1">
    <property type="entry name" value="HNH NUCLEASE YAJD-RELATED"/>
    <property type="match status" value="1"/>
</dbReference>
<comment type="caution">
    <text evidence="6">The sequence shown here is derived from an EMBL/GenBank/DDBJ whole genome shotgun (WGS) entry which is preliminary data.</text>
</comment>
<proteinExistence type="inferred from homology"/>
<dbReference type="EMBL" id="SNWX01000032">
    <property type="protein sequence ID" value="TDO77695.1"/>
    <property type="molecule type" value="Genomic_DNA"/>
</dbReference>
<evidence type="ECO:0000256" key="1">
    <source>
        <dbReference type="ARBA" id="ARBA00022722"/>
    </source>
</evidence>
<dbReference type="GO" id="GO:0016787">
    <property type="term" value="F:hydrolase activity"/>
    <property type="evidence" value="ECO:0007669"/>
    <property type="project" value="UniProtKB-KW"/>
</dbReference>
<dbReference type="InterPro" id="IPR002711">
    <property type="entry name" value="HNH"/>
</dbReference>
<evidence type="ECO:0000313" key="6">
    <source>
        <dbReference type="EMBL" id="TDO77695.1"/>
    </source>
</evidence>
<dbReference type="GO" id="GO:0003676">
    <property type="term" value="F:nucleic acid binding"/>
    <property type="evidence" value="ECO:0007669"/>
    <property type="project" value="InterPro"/>
</dbReference>
<protein>
    <recommendedName>
        <fullName evidence="4">Putative HNH nuclease YajD</fullName>
    </recommendedName>
</protein>
<keyword evidence="2" id="KW-0378">Hydrolase</keyword>
<dbReference type="Pfam" id="PF01844">
    <property type="entry name" value="HNH"/>
    <property type="match status" value="1"/>
</dbReference>